<dbReference type="Proteomes" id="UP000247932">
    <property type="component" value="Unassembled WGS sequence"/>
</dbReference>
<gene>
    <name evidence="4" type="ORF">DKK70_00025</name>
</gene>
<dbReference type="RefSeq" id="WP_110432211.1">
    <property type="nucleotide sequence ID" value="NZ_QGLR01000001.1"/>
</dbReference>
<dbReference type="Gene3D" id="3.40.50.1110">
    <property type="entry name" value="SGNH hydrolase"/>
    <property type="match status" value="1"/>
</dbReference>
<organism evidence="4 5">
    <name type="scientific">Gilliamella apicola</name>
    <dbReference type="NCBI Taxonomy" id="1196095"/>
    <lineage>
        <taxon>Bacteria</taxon>
        <taxon>Pseudomonadati</taxon>
        <taxon>Pseudomonadota</taxon>
        <taxon>Gammaproteobacteria</taxon>
        <taxon>Orbales</taxon>
        <taxon>Orbaceae</taxon>
        <taxon>Gilliamella</taxon>
    </lineage>
</organism>
<accession>A0A2V4E5W9</accession>
<comment type="caution">
    <text evidence="4">The sequence shown here is derived from an EMBL/GenBank/DDBJ whole genome shotgun (WGS) entry which is preliminary data.</text>
</comment>
<feature type="signal peptide" evidence="3">
    <location>
        <begin position="1"/>
        <end position="24"/>
    </location>
</feature>
<dbReference type="PANTHER" id="PTHR43695">
    <property type="entry name" value="PUTATIVE (AFU_ORTHOLOGUE AFUA_2G17250)-RELATED"/>
    <property type="match status" value="1"/>
</dbReference>
<sequence length="523" mass="58982">MLNRIKKTFFGLLLVVSSISQVMASTVIQGYVYVNKPIISSVIIRDANNKFLKTITDSEGFYQQDVSELTPPLIVFSNENSLARTADSNQTCNGNCLVSYVHSLAKDRQNSVNINPLTDFLASELAKQVNLLGPEEFVNNQLPFLIDDAALSNAYKKFHLLFDNALPQVGIIAKSFDPVTTVNQDINQLLNVMLFNRGYDSSTGKVSGTVLFDMRLIPISQDSPFNYSQAVKQQEKNINAKQRIFILGDSTASNYDKKVYPRMGWGQVFDRFINDKADIVVINGAQSGRSSRSFKTEGWFHLMKPFMKKGDYMIIAFGHNDEKCDGSNPKRGKVDVANLCTYPNDDNNQKQYPSKQENMSFQSSLESYLAVAKELDMTPILMTPVTRYKDHNNKIAYQDQNKNPVSHLHYTTNKPGFAYWGDYSNTIKHTAKVNQVALIDLESLSIDFANQHKDDWQSYWLVVDPNDPKYPYYKKQSSGVIGNPDATHFQEKGAIAIAEIIAIAISNHPDIKQDIVDLNKIRQ</sequence>
<dbReference type="OrthoDB" id="191551at2"/>
<dbReference type="PANTHER" id="PTHR43695:SF1">
    <property type="entry name" value="RHAMNOGALACTURONAN ACETYLESTERASE"/>
    <property type="match status" value="1"/>
</dbReference>
<dbReference type="Pfam" id="PF00657">
    <property type="entry name" value="Lipase_GDSL"/>
    <property type="match status" value="1"/>
</dbReference>
<evidence type="ECO:0000313" key="4">
    <source>
        <dbReference type="EMBL" id="PXZ08725.1"/>
    </source>
</evidence>
<evidence type="ECO:0000256" key="2">
    <source>
        <dbReference type="ARBA" id="ARBA00022801"/>
    </source>
</evidence>
<protein>
    <submittedName>
        <fullName evidence="4">Uncharacterized protein</fullName>
    </submittedName>
</protein>
<dbReference type="GO" id="GO:0016788">
    <property type="term" value="F:hydrolase activity, acting on ester bonds"/>
    <property type="evidence" value="ECO:0007669"/>
    <property type="project" value="InterPro"/>
</dbReference>
<name>A0A2V4E5W9_9GAMM</name>
<evidence type="ECO:0000256" key="3">
    <source>
        <dbReference type="SAM" id="SignalP"/>
    </source>
</evidence>
<dbReference type="InterPro" id="IPR037459">
    <property type="entry name" value="RhgT-like"/>
</dbReference>
<dbReference type="InterPro" id="IPR036514">
    <property type="entry name" value="SGNH_hydro_sf"/>
</dbReference>
<dbReference type="EMBL" id="QGLR01000001">
    <property type="protein sequence ID" value="PXZ08725.1"/>
    <property type="molecule type" value="Genomic_DNA"/>
</dbReference>
<dbReference type="InterPro" id="IPR001087">
    <property type="entry name" value="GDSL"/>
</dbReference>
<evidence type="ECO:0000256" key="1">
    <source>
        <dbReference type="ARBA" id="ARBA00008668"/>
    </source>
</evidence>
<proteinExistence type="inferred from homology"/>
<dbReference type="SUPFAM" id="SSF52266">
    <property type="entry name" value="SGNH hydrolase"/>
    <property type="match status" value="1"/>
</dbReference>
<evidence type="ECO:0000313" key="5">
    <source>
        <dbReference type="Proteomes" id="UP000247932"/>
    </source>
</evidence>
<comment type="similarity">
    <text evidence="1">Belongs to the 'GDSL' lipolytic enzyme family.</text>
</comment>
<keyword evidence="5" id="KW-1185">Reference proteome</keyword>
<dbReference type="AlphaFoldDB" id="A0A2V4E5W9"/>
<feature type="chain" id="PRO_5015836328" evidence="3">
    <location>
        <begin position="25"/>
        <end position="523"/>
    </location>
</feature>
<reference evidence="4 5" key="1">
    <citation type="submission" date="2018-05" db="EMBL/GenBank/DDBJ databases">
        <title>Reference genomes for bee gut microbiota database.</title>
        <authorList>
            <person name="Ellegaard K.M."/>
        </authorList>
    </citation>
    <scope>NUCLEOTIDE SEQUENCE [LARGE SCALE GENOMIC DNA]</scope>
    <source>
        <strain evidence="4 5">ESL0182</strain>
    </source>
</reference>
<keyword evidence="2" id="KW-0378">Hydrolase</keyword>
<dbReference type="STRING" id="1196095.GAPWK_0005"/>
<keyword evidence="3" id="KW-0732">Signal</keyword>